<accession>A0A518EU56</accession>
<name>A0A518EU56_9BACT</name>
<dbReference type="Pfam" id="PF01740">
    <property type="entry name" value="STAS"/>
    <property type="match status" value="1"/>
</dbReference>
<gene>
    <name evidence="4" type="ORF">Poly30_31570</name>
</gene>
<dbReference type="OrthoDB" id="283212at2"/>
<dbReference type="CDD" id="cd07043">
    <property type="entry name" value="STAS_anti-anti-sigma_factors"/>
    <property type="match status" value="1"/>
</dbReference>
<protein>
    <recommendedName>
        <fullName evidence="2">Anti-sigma factor antagonist</fullName>
    </recommendedName>
</protein>
<evidence type="ECO:0000259" key="3">
    <source>
        <dbReference type="PROSITE" id="PS50801"/>
    </source>
</evidence>
<evidence type="ECO:0000256" key="2">
    <source>
        <dbReference type="RuleBase" id="RU003749"/>
    </source>
</evidence>
<keyword evidence="5" id="KW-1185">Reference proteome</keyword>
<dbReference type="PROSITE" id="PS50801">
    <property type="entry name" value="STAS"/>
    <property type="match status" value="1"/>
</dbReference>
<evidence type="ECO:0000313" key="4">
    <source>
        <dbReference type="EMBL" id="QDV07629.1"/>
    </source>
</evidence>
<reference evidence="4 5" key="1">
    <citation type="submission" date="2019-02" db="EMBL/GenBank/DDBJ databases">
        <title>Deep-cultivation of Planctomycetes and their phenomic and genomic characterization uncovers novel biology.</title>
        <authorList>
            <person name="Wiegand S."/>
            <person name="Jogler M."/>
            <person name="Boedeker C."/>
            <person name="Pinto D."/>
            <person name="Vollmers J."/>
            <person name="Rivas-Marin E."/>
            <person name="Kohn T."/>
            <person name="Peeters S.H."/>
            <person name="Heuer A."/>
            <person name="Rast P."/>
            <person name="Oberbeckmann S."/>
            <person name="Bunk B."/>
            <person name="Jeske O."/>
            <person name="Meyerdierks A."/>
            <person name="Storesund J.E."/>
            <person name="Kallscheuer N."/>
            <person name="Luecker S."/>
            <person name="Lage O.M."/>
            <person name="Pohl T."/>
            <person name="Merkel B.J."/>
            <person name="Hornburger P."/>
            <person name="Mueller R.-W."/>
            <person name="Bruemmer F."/>
            <person name="Labrenz M."/>
            <person name="Spormann A.M."/>
            <person name="Op den Camp H."/>
            <person name="Overmann J."/>
            <person name="Amann R."/>
            <person name="Jetten M.S.M."/>
            <person name="Mascher T."/>
            <person name="Medema M.H."/>
            <person name="Devos D.P."/>
            <person name="Kaster A.-K."/>
            <person name="Ovreas L."/>
            <person name="Rohde M."/>
            <person name="Galperin M.Y."/>
            <person name="Jogler C."/>
        </authorList>
    </citation>
    <scope>NUCLEOTIDE SEQUENCE [LARGE SCALE GENOMIC DNA]</scope>
    <source>
        <strain evidence="4 5">Poly30</strain>
    </source>
</reference>
<dbReference type="NCBIfam" id="TIGR00377">
    <property type="entry name" value="ant_ant_sig"/>
    <property type="match status" value="1"/>
</dbReference>
<dbReference type="GO" id="GO:0043856">
    <property type="term" value="F:anti-sigma factor antagonist activity"/>
    <property type="evidence" value="ECO:0007669"/>
    <property type="project" value="InterPro"/>
</dbReference>
<dbReference type="PANTHER" id="PTHR33495:SF2">
    <property type="entry name" value="ANTI-SIGMA FACTOR ANTAGONIST TM_1081-RELATED"/>
    <property type="match status" value="1"/>
</dbReference>
<dbReference type="SUPFAM" id="SSF52091">
    <property type="entry name" value="SpoIIaa-like"/>
    <property type="match status" value="1"/>
</dbReference>
<dbReference type="PANTHER" id="PTHR33495">
    <property type="entry name" value="ANTI-SIGMA FACTOR ANTAGONIST TM_1081-RELATED-RELATED"/>
    <property type="match status" value="1"/>
</dbReference>
<dbReference type="InterPro" id="IPR002645">
    <property type="entry name" value="STAS_dom"/>
</dbReference>
<dbReference type="Proteomes" id="UP000320390">
    <property type="component" value="Chromosome"/>
</dbReference>
<comment type="similarity">
    <text evidence="1 2">Belongs to the anti-sigma-factor antagonist family.</text>
</comment>
<feature type="domain" description="STAS" evidence="3">
    <location>
        <begin position="1"/>
        <end position="110"/>
    </location>
</feature>
<dbReference type="InterPro" id="IPR003658">
    <property type="entry name" value="Anti-sigma_ant"/>
</dbReference>
<proteinExistence type="inferred from homology"/>
<dbReference type="InterPro" id="IPR036513">
    <property type="entry name" value="STAS_dom_sf"/>
</dbReference>
<organism evidence="4 5">
    <name type="scientific">Saltatorellus ferox</name>
    <dbReference type="NCBI Taxonomy" id="2528018"/>
    <lineage>
        <taxon>Bacteria</taxon>
        <taxon>Pseudomonadati</taxon>
        <taxon>Planctomycetota</taxon>
        <taxon>Planctomycetia</taxon>
        <taxon>Planctomycetia incertae sedis</taxon>
        <taxon>Saltatorellus</taxon>
    </lineage>
</organism>
<dbReference type="Gene3D" id="3.30.750.24">
    <property type="entry name" value="STAS domain"/>
    <property type="match status" value="1"/>
</dbReference>
<evidence type="ECO:0000256" key="1">
    <source>
        <dbReference type="ARBA" id="ARBA00009013"/>
    </source>
</evidence>
<sequence length="270" mass="29894">MHITAEPGESHVVLHLRGEFDTYYCHLLEEEIAAVQKSGMQLVVLNLRLVKFINSTALGAIIKASKALTRNGGMLVISRPSAFCRDIIEKVGLNRVVPVAETDEEAITMLIEKAKPAAQSDGPSEEDPSSVIFRMADMARLRHFVEQEKAKNPLHGHAFGDNWAGIGRMSGLDEDGLRFTWNGGKTDLTAFDMGQMLSVGTELLVKFRLPLLQRGYVEAKVTVSFLEERADGVKVGCRFVEIDDETRAAVGQYAQDMAFLKEELRKATDQ</sequence>
<dbReference type="RefSeq" id="WP_145198844.1">
    <property type="nucleotide sequence ID" value="NZ_CP036434.1"/>
</dbReference>
<dbReference type="EMBL" id="CP036434">
    <property type="protein sequence ID" value="QDV07629.1"/>
    <property type="molecule type" value="Genomic_DNA"/>
</dbReference>
<dbReference type="AlphaFoldDB" id="A0A518EU56"/>
<evidence type="ECO:0000313" key="5">
    <source>
        <dbReference type="Proteomes" id="UP000320390"/>
    </source>
</evidence>